<reference evidence="8" key="1">
    <citation type="journal article" date="2019" name="Int. J. Syst. Evol. Microbiol.">
        <title>The Global Catalogue of Microorganisms (GCM) 10K type strain sequencing project: providing services to taxonomists for standard genome sequencing and annotation.</title>
        <authorList>
            <consortium name="The Broad Institute Genomics Platform"/>
            <consortium name="The Broad Institute Genome Sequencing Center for Infectious Disease"/>
            <person name="Wu L."/>
            <person name="Ma J."/>
        </authorList>
    </citation>
    <scope>NUCLEOTIDE SEQUENCE [LARGE SCALE GENOMIC DNA]</scope>
    <source>
        <strain evidence="8">JCM 30331</strain>
    </source>
</reference>
<feature type="transmembrane region" description="Helical" evidence="6">
    <location>
        <begin position="296"/>
        <end position="313"/>
    </location>
</feature>
<evidence type="ECO:0000256" key="2">
    <source>
        <dbReference type="ARBA" id="ARBA00022475"/>
    </source>
</evidence>
<evidence type="ECO:0000256" key="5">
    <source>
        <dbReference type="ARBA" id="ARBA00023136"/>
    </source>
</evidence>
<comment type="subcellular location">
    <subcellularLocation>
        <location evidence="1">Cell membrane</location>
        <topology evidence="1">Multi-pass membrane protein</topology>
    </subcellularLocation>
</comment>
<comment type="caution">
    <text evidence="7">The sequence shown here is derived from an EMBL/GenBank/DDBJ whole genome shotgun (WGS) entry which is preliminary data.</text>
</comment>
<proteinExistence type="predicted"/>
<dbReference type="Pfam" id="PF03739">
    <property type="entry name" value="LptF_LptG"/>
    <property type="match status" value="1"/>
</dbReference>
<accession>A0ABQ2EV12</accession>
<dbReference type="Proteomes" id="UP000647587">
    <property type="component" value="Unassembled WGS sequence"/>
</dbReference>
<feature type="transmembrane region" description="Helical" evidence="6">
    <location>
        <begin position="272"/>
        <end position="289"/>
    </location>
</feature>
<feature type="transmembrane region" description="Helical" evidence="6">
    <location>
        <begin position="50"/>
        <end position="78"/>
    </location>
</feature>
<dbReference type="PANTHER" id="PTHR33529">
    <property type="entry name" value="SLR0882 PROTEIN-RELATED"/>
    <property type="match status" value="1"/>
</dbReference>
<evidence type="ECO:0000256" key="4">
    <source>
        <dbReference type="ARBA" id="ARBA00022989"/>
    </source>
</evidence>
<keyword evidence="2" id="KW-1003">Cell membrane</keyword>
<organism evidence="7 8">
    <name type="scientific">Deinococcus malanensis</name>
    <dbReference type="NCBI Taxonomy" id="1706855"/>
    <lineage>
        <taxon>Bacteria</taxon>
        <taxon>Thermotogati</taxon>
        <taxon>Deinococcota</taxon>
        <taxon>Deinococci</taxon>
        <taxon>Deinococcales</taxon>
        <taxon>Deinococcaceae</taxon>
        <taxon>Deinococcus</taxon>
    </lineage>
</organism>
<gene>
    <name evidence="7" type="ORF">GCM10008955_21080</name>
</gene>
<protein>
    <submittedName>
        <fullName evidence="7">Permease</fullName>
    </submittedName>
</protein>
<evidence type="ECO:0000256" key="6">
    <source>
        <dbReference type="SAM" id="Phobius"/>
    </source>
</evidence>
<dbReference type="EMBL" id="BMPP01000008">
    <property type="protein sequence ID" value="GGK27077.1"/>
    <property type="molecule type" value="Genomic_DNA"/>
</dbReference>
<feature type="transmembrane region" description="Helical" evidence="6">
    <location>
        <begin position="325"/>
        <end position="344"/>
    </location>
</feature>
<dbReference type="PANTHER" id="PTHR33529:SF6">
    <property type="entry name" value="YJGP_YJGQ FAMILY PERMEASE"/>
    <property type="match status" value="1"/>
</dbReference>
<keyword evidence="3 6" id="KW-0812">Transmembrane</keyword>
<keyword evidence="8" id="KW-1185">Reference proteome</keyword>
<name>A0ABQ2EV12_9DEIO</name>
<evidence type="ECO:0000313" key="7">
    <source>
        <dbReference type="EMBL" id="GGK27077.1"/>
    </source>
</evidence>
<feature type="transmembrane region" description="Helical" evidence="6">
    <location>
        <begin position="99"/>
        <end position="120"/>
    </location>
</feature>
<keyword evidence="4 6" id="KW-1133">Transmembrane helix</keyword>
<dbReference type="InterPro" id="IPR005495">
    <property type="entry name" value="LptG/LptF_permease"/>
</dbReference>
<evidence type="ECO:0000256" key="1">
    <source>
        <dbReference type="ARBA" id="ARBA00004651"/>
    </source>
</evidence>
<evidence type="ECO:0000313" key="8">
    <source>
        <dbReference type="Proteomes" id="UP000647587"/>
    </source>
</evidence>
<sequence>MPSILTRFVLREVLRWYAAGAALFLTLQMTDVLSTTVAKLLTYHPPLWKAVAAFGAILPTILNRTLVLAVPFAILLAFSRMQRDSEFKAILAAGVRPLSLVWPLLLPFALVGLIAAYNAGTLVPAGLKQWDRAWYRIYEQTPPPPTQEHYTFAPAGALYYASRVVNAEGGNRAELTGVMVQRGDETLTATTGIWDAKARTWTLQNAWVVRPGEPPRQETGTLVLPQRDTLQPPPAEAKQLSNAQLRAALKRELSPTQRRDYLYQLATRVADPVTPVVFALAAGALGLLIRNRATAFAAVLVFIASFYILWSTAPQLARAGAMDPALAAWLPNLTFLLLAGVLAWRLR</sequence>
<keyword evidence="5 6" id="KW-0472">Membrane</keyword>
<evidence type="ECO:0000256" key="3">
    <source>
        <dbReference type="ARBA" id="ARBA00022692"/>
    </source>
</evidence>
<dbReference type="RefSeq" id="WP_189007976.1">
    <property type="nucleotide sequence ID" value="NZ_BMPP01000008.1"/>
</dbReference>